<organism evidence="1">
    <name type="scientific">Solanum lycopersicum</name>
    <name type="common">Tomato</name>
    <name type="synonym">Lycopersicon esculentum</name>
    <dbReference type="NCBI Taxonomy" id="4081"/>
    <lineage>
        <taxon>Eukaryota</taxon>
        <taxon>Viridiplantae</taxon>
        <taxon>Streptophyta</taxon>
        <taxon>Embryophyta</taxon>
        <taxon>Tracheophyta</taxon>
        <taxon>Spermatophyta</taxon>
        <taxon>Magnoliopsida</taxon>
        <taxon>eudicotyledons</taxon>
        <taxon>Gunneridae</taxon>
        <taxon>Pentapetalae</taxon>
        <taxon>asterids</taxon>
        <taxon>lamiids</taxon>
        <taxon>Solanales</taxon>
        <taxon>Solanaceae</taxon>
        <taxon>Solanoideae</taxon>
        <taxon>Solaneae</taxon>
        <taxon>Solanum</taxon>
        <taxon>Solanum subgen. Lycopersicon</taxon>
    </lineage>
</organism>
<dbReference type="Gramene" id="Solyc04g074545.1.1">
    <property type="protein sequence ID" value="Solyc04g074545.1.1"/>
    <property type="gene ID" value="Solyc04g074545.1"/>
</dbReference>
<sequence length="63" mass="6699">MAAVDTSNVASLSELVFPAAGRLACSGCVKRYTLLGNVESSTARMLDLQKGQQGEVKHSREES</sequence>
<dbReference type="AlphaFoldDB" id="A0A3Q7G8K3"/>
<accession>A0A3Q7G8K3</accession>
<keyword evidence="2" id="KW-1185">Reference proteome</keyword>
<dbReference type="EnsemblPlants" id="Solyc04g074545.1.1">
    <property type="protein sequence ID" value="Solyc04g074545.1.1"/>
    <property type="gene ID" value="Solyc04g074545.1"/>
</dbReference>
<evidence type="ECO:0000313" key="2">
    <source>
        <dbReference type="Proteomes" id="UP000004994"/>
    </source>
</evidence>
<protein>
    <submittedName>
        <fullName evidence="1">Uncharacterized protein</fullName>
    </submittedName>
</protein>
<reference evidence="1" key="1">
    <citation type="journal article" date="2012" name="Nature">
        <title>The tomato genome sequence provides insights into fleshy fruit evolution.</title>
        <authorList>
            <consortium name="Tomato Genome Consortium"/>
        </authorList>
    </citation>
    <scope>NUCLEOTIDE SEQUENCE [LARGE SCALE GENOMIC DNA]</scope>
    <source>
        <strain evidence="1">cv. Heinz 1706</strain>
    </source>
</reference>
<evidence type="ECO:0000313" key="1">
    <source>
        <dbReference type="EnsemblPlants" id="Solyc04g074545.1.1"/>
    </source>
</evidence>
<name>A0A3Q7G8K3_SOLLC</name>
<dbReference type="Proteomes" id="UP000004994">
    <property type="component" value="Chromosome 4"/>
</dbReference>
<dbReference type="InParanoid" id="A0A3Q7G8K3"/>
<proteinExistence type="predicted"/>
<reference evidence="1" key="2">
    <citation type="submission" date="2019-01" db="UniProtKB">
        <authorList>
            <consortium name="EnsemblPlants"/>
        </authorList>
    </citation>
    <scope>IDENTIFICATION</scope>
    <source>
        <strain evidence="1">cv. Heinz 1706</strain>
    </source>
</reference>